<comment type="caution">
    <text evidence="1">The sequence shown here is derived from an EMBL/GenBank/DDBJ whole genome shotgun (WGS) entry which is preliminary data.</text>
</comment>
<accession>A0A0N0I9V5</accession>
<keyword evidence="2" id="KW-1185">Reference proteome</keyword>
<sequence>MRFVDMGRPIGIDAKSGGNPTSIMTVITDKHGNLVNTFPGKTKVN</sequence>
<dbReference type="EMBL" id="LGAA01000022">
    <property type="protein sequence ID" value="KPD02380.1"/>
    <property type="molecule type" value="Genomic_DNA"/>
</dbReference>
<dbReference type="RefSeq" id="WP_248842525.1">
    <property type="nucleotide sequence ID" value="NZ_CAWMUS010000022.1"/>
</dbReference>
<organism evidence="1 2">
    <name type="scientific">Moellerella wisconsensis ATCC 35017</name>
    <dbReference type="NCBI Taxonomy" id="1354267"/>
    <lineage>
        <taxon>Bacteria</taxon>
        <taxon>Pseudomonadati</taxon>
        <taxon>Pseudomonadota</taxon>
        <taxon>Gammaproteobacteria</taxon>
        <taxon>Enterobacterales</taxon>
        <taxon>Morganellaceae</taxon>
        <taxon>Moellerella</taxon>
    </lineage>
</organism>
<reference evidence="1 2" key="1">
    <citation type="submission" date="2015-07" db="EMBL/GenBank/DDBJ databases">
        <title>ATOL: Assembling a taxonomically balanced genome-scale reconstruction of the evolutionary history of the Enterobacteriaceae.</title>
        <authorList>
            <person name="Plunkett G.III."/>
            <person name="Neeno-Eckwall E.C."/>
            <person name="Glasner J.D."/>
            <person name="Perna N.T."/>
        </authorList>
    </citation>
    <scope>NUCLEOTIDE SEQUENCE [LARGE SCALE GENOMIC DNA]</scope>
    <source>
        <strain evidence="1 2">ATCC 35017</strain>
    </source>
</reference>
<evidence type="ECO:0000313" key="1">
    <source>
        <dbReference type="EMBL" id="KPD02380.1"/>
    </source>
</evidence>
<protein>
    <recommendedName>
        <fullName evidence="3">Adhesin</fullName>
    </recommendedName>
</protein>
<gene>
    <name evidence="1" type="ORF">M992_2387</name>
</gene>
<name>A0A0N0I9V5_9GAMM</name>
<dbReference type="AlphaFoldDB" id="A0A0N0I9V5"/>
<evidence type="ECO:0000313" key="2">
    <source>
        <dbReference type="Proteomes" id="UP000053226"/>
    </source>
</evidence>
<dbReference type="Proteomes" id="UP000053226">
    <property type="component" value="Unassembled WGS sequence"/>
</dbReference>
<proteinExistence type="predicted"/>
<evidence type="ECO:0008006" key="3">
    <source>
        <dbReference type="Google" id="ProtNLM"/>
    </source>
</evidence>